<dbReference type="InterPro" id="IPR009057">
    <property type="entry name" value="Homeodomain-like_sf"/>
</dbReference>
<proteinExistence type="predicted"/>
<evidence type="ECO:0000256" key="3">
    <source>
        <dbReference type="ARBA" id="ARBA00023163"/>
    </source>
</evidence>
<name>A0A934SE72_9BACT</name>
<dbReference type="Proteomes" id="UP000603141">
    <property type="component" value="Unassembled WGS sequence"/>
</dbReference>
<evidence type="ECO:0000256" key="2">
    <source>
        <dbReference type="ARBA" id="ARBA00023125"/>
    </source>
</evidence>
<dbReference type="PANTHER" id="PTHR47506">
    <property type="entry name" value="TRANSCRIPTIONAL REGULATORY PROTEIN"/>
    <property type="match status" value="1"/>
</dbReference>
<dbReference type="FunFam" id="1.10.10.60:FF:000141">
    <property type="entry name" value="TetR family transcriptional regulator"/>
    <property type="match status" value="1"/>
</dbReference>
<feature type="DNA-binding region" description="H-T-H motif" evidence="4">
    <location>
        <begin position="36"/>
        <end position="55"/>
    </location>
</feature>
<dbReference type="RefSeq" id="WP_200271857.1">
    <property type="nucleotide sequence ID" value="NZ_JAENIJ010000023.1"/>
</dbReference>
<dbReference type="PROSITE" id="PS50977">
    <property type="entry name" value="HTH_TETR_2"/>
    <property type="match status" value="1"/>
</dbReference>
<keyword evidence="7" id="KW-1185">Reference proteome</keyword>
<organism evidence="6 7">
    <name type="scientific">Luteolibacter pohnpeiensis</name>
    <dbReference type="NCBI Taxonomy" id="454153"/>
    <lineage>
        <taxon>Bacteria</taxon>
        <taxon>Pseudomonadati</taxon>
        <taxon>Verrucomicrobiota</taxon>
        <taxon>Verrucomicrobiia</taxon>
        <taxon>Verrucomicrobiales</taxon>
        <taxon>Verrucomicrobiaceae</taxon>
        <taxon>Luteolibacter</taxon>
    </lineage>
</organism>
<reference evidence="6" key="1">
    <citation type="submission" date="2021-01" db="EMBL/GenBank/DDBJ databases">
        <title>Modified the classification status of verrucomicrobia.</title>
        <authorList>
            <person name="Feng X."/>
        </authorList>
    </citation>
    <scope>NUCLEOTIDE SEQUENCE</scope>
    <source>
        <strain evidence="6">KCTC 22041</strain>
    </source>
</reference>
<dbReference type="PRINTS" id="PR00455">
    <property type="entry name" value="HTHTETR"/>
</dbReference>
<evidence type="ECO:0000256" key="4">
    <source>
        <dbReference type="PROSITE-ProRule" id="PRU00335"/>
    </source>
</evidence>
<dbReference type="GO" id="GO:0003677">
    <property type="term" value="F:DNA binding"/>
    <property type="evidence" value="ECO:0007669"/>
    <property type="project" value="UniProtKB-UniRule"/>
</dbReference>
<dbReference type="InterPro" id="IPR001647">
    <property type="entry name" value="HTH_TetR"/>
</dbReference>
<dbReference type="InterPro" id="IPR036271">
    <property type="entry name" value="Tet_transcr_reg_TetR-rel_C_sf"/>
</dbReference>
<gene>
    <name evidence="6" type="ORF">JIN85_14235</name>
</gene>
<evidence type="ECO:0000259" key="5">
    <source>
        <dbReference type="PROSITE" id="PS50977"/>
    </source>
</evidence>
<dbReference type="EMBL" id="JAENIJ010000023">
    <property type="protein sequence ID" value="MBK1883578.1"/>
    <property type="molecule type" value="Genomic_DNA"/>
</dbReference>
<evidence type="ECO:0000313" key="6">
    <source>
        <dbReference type="EMBL" id="MBK1883578.1"/>
    </source>
</evidence>
<dbReference type="PANTHER" id="PTHR47506:SF1">
    <property type="entry name" value="HTH-TYPE TRANSCRIPTIONAL REGULATOR YJDC"/>
    <property type="match status" value="1"/>
</dbReference>
<dbReference type="SUPFAM" id="SSF48498">
    <property type="entry name" value="Tetracyclin repressor-like, C-terminal domain"/>
    <property type="match status" value="1"/>
</dbReference>
<dbReference type="Pfam" id="PF00440">
    <property type="entry name" value="TetR_N"/>
    <property type="match status" value="1"/>
</dbReference>
<dbReference type="SUPFAM" id="SSF46689">
    <property type="entry name" value="Homeodomain-like"/>
    <property type="match status" value="1"/>
</dbReference>
<dbReference type="Gene3D" id="1.10.357.10">
    <property type="entry name" value="Tetracycline Repressor, domain 2"/>
    <property type="match status" value="1"/>
</dbReference>
<protein>
    <submittedName>
        <fullName evidence="6">TetR/AcrR family transcriptional regulator</fullName>
    </submittedName>
</protein>
<keyword evidence="1" id="KW-0805">Transcription regulation</keyword>
<comment type="caution">
    <text evidence="6">The sequence shown here is derived from an EMBL/GenBank/DDBJ whole genome shotgun (WGS) entry which is preliminary data.</text>
</comment>
<accession>A0A934SE72</accession>
<evidence type="ECO:0000313" key="7">
    <source>
        <dbReference type="Proteomes" id="UP000603141"/>
    </source>
</evidence>
<evidence type="ECO:0000256" key="1">
    <source>
        <dbReference type="ARBA" id="ARBA00023015"/>
    </source>
</evidence>
<feature type="domain" description="HTH tetR-type" evidence="5">
    <location>
        <begin position="13"/>
        <end position="73"/>
    </location>
</feature>
<keyword evidence="3" id="KW-0804">Transcription</keyword>
<dbReference type="AlphaFoldDB" id="A0A934SE72"/>
<keyword evidence="2 4" id="KW-0238">DNA-binding</keyword>
<sequence length="196" mass="21385">MKAKSSAEKSPHSAKREQLLDTAWSLFCRNGYRAVGIDTVLAEAGVAKMTLYKHFASKEDLIASAMEKNSSLVLASLEQVIEAAGPDPDQRLMAVFDWLAGWFSQKDFSGCAFLKAVGEYNGEDDKPRQAGAAFKQAMQERLEQLCVDANLKSPSQLARQLLLLMDGATLHADMYHRADYASDARAAAQALIAAAR</sequence>